<keyword evidence="5" id="KW-0227">DNA damage</keyword>
<dbReference type="Pfam" id="PF11799">
    <property type="entry name" value="IMS_C"/>
    <property type="match status" value="1"/>
</dbReference>
<accession>A0ABU1KL60</accession>
<evidence type="ECO:0000256" key="6">
    <source>
        <dbReference type="ARBA" id="ARBA00025589"/>
    </source>
</evidence>
<evidence type="ECO:0000313" key="11">
    <source>
        <dbReference type="Proteomes" id="UP001245370"/>
    </source>
</evidence>
<dbReference type="Gene3D" id="3.30.70.270">
    <property type="match status" value="1"/>
</dbReference>
<dbReference type="Gene3D" id="3.40.1170.60">
    <property type="match status" value="1"/>
</dbReference>
<comment type="caution">
    <text evidence="10">The sequence shown here is derived from an EMBL/GenBank/DDBJ whole genome shotgun (WGS) entry which is preliminary data.</text>
</comment>
<comment type="function">
    <text evidence="6">Poorly processive, error-prone DNA polymerase involved in untargeted mutagenesis. Copies undamaged DNA at stalled replication forks, which arise in vivo from mismatched or misaligned primer ends. These misaligned primers can be extended by PolIV. Exhibits no 3'-5' exonuclease (proofreading) activity. May be involved in translesional synthesis, in conjunction with the beta clamp from PolIII.</text>
</comment>
<comment type="catalytic activity">
    <reaction evidence="7">
        <text>DNA(n) + a 2'-deoxyribonucleoside 5'-triphosphate = DNA(n+1) + diphosphate</text>
        <dbReference type="Rhea" id="RHEA:22508"/>
        <dbReference type="Rhea" id="RHEA-COMP:17339"/>
        <dbReference type="Rhea" id="RHEA-COMP:17340"/>
        <dbReference type="ChEBI" id="CHEBI:33019"/>
        <dbReference type="ChEBI" id="CHEBI:61560"/>
        <dbReference type="ChEBI" id="CHEBI:173112"/>
        <dbReference type="EC" id="2.7.7.7"/>
    </reaction>
</comment>
<dbReference type="Proteomes" id="UP001245370">
    <property type="component" value="Unassembled WGS sequence"/>
</dbReference>
<name>A0ABU1KL60_XANFL</name>
<dbReference type="EMBL" id="JAVDPY010000007">
    <property type="protein sequence ID" value="MDR6335333.1"/>
    <property type="molecule type" value="Genomic_DNA"/>
</dbReference>
<evidence type="ECO:0000256" key="2">
    <source>
        <dbReference type="ARBA" id="ARBA00010945"/>
    </source>
</evidence>
<gene>
    <name evidence="10" type="ORF">GGQ86_003828</name>
</gene>
<comment type="cofactor">
    <cofactor evidence="1">
        <name>Mg(2+)</name>
        <dbReference type="ChEBI" id="CHEBI:18420"/>
    </cofactor>
</comment>
<keyword evidence="11" id="KW-1185">Reference proteome</keyword>
<dbReference type="PANTHER" id="PTHR35369:SF2">
    <property type="entry name" value="BLR3025 PROTEIN"/>
    <property type="match status" value="1"/>
</dbReference>
<dbReference type="InterPro" id="IPR001126">
    <property type="entry name" value="UmuC"/>
</dbReference>
<evidence type="ECO:0000256" key="5">
    <source>
        <dbReference type="ARBA" id="ARBA00022763"/>
    </source>
</evidence>
<evidence type="ECO:0000256" key="7">
    <source>
        <dbReference type="ARBA" id="ARBA00049244"/>
    </source>
</evidence>
<evidence type="ECO:0000259" key="8">
    <source>
        <dbReference type="Pfam" id="PF00817"/>
    </source>
</evidence>
<dbReference type="Pfam" id="PF00817">
    <property type="entry name" value="IMS"/>
    <property type="match status" value="1"/>
</dbReference>
<protein>
    <recommendedName>
        <fullName evidence="4">DNA-directed DNA polymerase</fullName>
        <ecNumber evidence="4">2.7.7.7</ecNumber>
    </recommendedName>
</protein>
<dbReference type="PANTHER" id="PTHR35369">
    <property type="entry name" value="BLR3025 PROTEIN-RELATED"/>
    <property type="match status" value="1"/>
</dbReference>
<proteinExistence type="inferred from homology"/>
<evidence type="ECO:0000313" key="10">
    <source>
        <dbReference type="EMBL" id="MDR6335333.1"/>
    </source>
</evidence>
<evidence type="ECO:0000256" key="4">
    <source>
        <dbReference type="ARBA" id="ARBA00012417"/>
    </source>
</evidence>
<comment type="subunit">
    <text evidence="3">Monomer.</text>
</comment>
<dbReference type="InterPro" id="IPR043502">
    <property type="entry name" value="DNA/RNA_pol_sf"/>
</dbReference>
<dbReference type="EC" id="2.7.7.7" evidence="4"/>
<feature type="domain" description="UmuC" evidence="8">
    <location>
        <begin position="42"/>
        <end position="163"/>
    </location>
</feature>
<dbReference type="CDD" id="cd03468">
    <property type="entry name" value="PolY_like"/>
    <property type="match status" value="1"/>
</dbReference>
<organism evidence="10 11">
    <name type="scientific">Xanthobacter flavus</name>
    <dbReference type="NCBI Taxonomy" id="281"/>
    <lineage>
        <taxon>Bacteria</taxon>
        <taxon>Pseudomonadati</taxon>
        <taxon>Pseudomonadota</taxon>
        <taxon>Alphaproteobacteria</taxon>
        <taxon>Hyphomicrobiales</taxon>
        <taxon>Xanthobacteraceae</taxon>
        <taxon>Xanthobacter</taxon>
    </lineage>
</organism>
<evidence type="ECO:0000256" key="3">
    <source>
        <dbReference type="ARBA" id="ARBA00011245"/>
    </source>
</evidence>
<dbReference type="InterPro" id="IPR017961">
    <property type="entry name" value="DNA_pol_Y-fam_little_finger"/>
</dbReference>
<evidence type="ECO:0000259" key="9">
    <source>
        <dbReference type="Pfam" id="PF11799"/>
    </source>
</evidence>
<dbReference type="InterPro" id="IPR043128">
    <property type="entry name" value="Rev_trsase/Diguanyl_cyclase"/>
</dbReference>
<dbReference type="InterPro" id="IPR050356">
    <property type="entry name" value="SulA_CellDiv_inhibitor"/>
</dbReference>
<evidence type="ECO:0000256" key="1">
    <source>
        <dbReference type="ARBA" id="ARBA00001946"/>
    </source>
</evidence>
<dbReference type="SUPFAM" id="SSF56672">
    <property type="entry name" value="DNA/RNA polymerases"/>
    <property type="match status" value="1"/>
</dbReference>
<comment type="similarity">
    <text evidence="2">Belongs to the DNA polymerase type-Y family.</text>
</comment>
<sequence>MPDASPRRLAALYLPRLPTDRLHRSRRGRRMSFPAGAAPADPPLVTVEVKANARCLAAVDAAAARLGLHPGLTLADAQARVPQTEAVEADAAADAALLAAIASWCERWTPFVAVSGPDGIVLDITGCAHLFGGEAALLSAMTERLAATGLAACGAVAGTARAALALARWRPGQVVPAGGEREAVAPLPVDALGLDAEAGRSLTYLGLVRISDIAGKPRAALAARFGSALVERLDELCGAASPPISPLNPLPVYVAERRFAEPMGDEATARAVLADLARDLAGVLERHGEGGRRFEAAFFRSDGAVRRVAAGTAAPLRDGARLAGLFRERLAALADPLDPGFGYDVIRLSVTVAEPLAATQSGFGAEPAGAGLDQLVDTLSARLGPRRVTCLAAQDSHIPERAAVRVPAQKAWRSREALAHDWAEPTAADAPLARPPALFPVPEPVETLAQVPDGPPLRFRWRRVLHEVARAEGPERIAPEWWTVLDGNRPGLTRDYFRVEDTQGRRFWLYREGTYGRETSAPQWFLHGLFP</sequence>
<reference evidence="10 11" key="1">
    <citation type="submission" date="2023-07" db="EMBL/GenBank/DDBJ databases">
        <title>Genomic Encyclopedia of Type Strains, Phase IV (KMG-IV): sequencing the most valuable type-strain genomes for metagenomic binning, comparative biology and taxonomic classification.</title>
        <authorList>
            <person name="Goeker M."/>
        </authorList>
    </citation>
    <scope>NUCLEOTIDE SEQUENCE [LARGE SCALE GENOMIC DNA]</scope>
    <source>
        <strain evidence="10 11">DSM 338</strain>
    </source>
</reference>
<feature type="domain" description="DNA polymerase Y-family little finger" evidence="9">
    <location>
        <begin position="254"/>
        <end position="353"/>
    </location>
</feature>